<evidence type="ECO:0000313" key="1">
    <source>
        <dbReference type="EMBL" id="JAB64144.1"/>
    </source>
</evidence>
<organism evidence="1">
    <name type="scientific">Anoplophora glabripennis</name>
    <name type="common">Asian longhorn beetle</name>
    <name type="synonym">Anoplophora nobilis</name>
    <dbReference type="NCBI Taxonomy" id="217634"/>
    <lineage>
        <taxon>Eukaryota</taxon>
        <taxon>Metazoa</taxon>
        <taxon>Ecdysozoa</taxon>
        <taxon>Arthropoda</taxon>
        <taxon>Hexapoda</taxon>
        <taxon>Insecta</taxon>
        <taxon>Pterygota</taxon>
        <taxon>Neoptera</taxon>
        <taxon>Endopterygota</taxon>
        <taxon>Coleoptera</taxon>
        <taxon>Polyphaga</taxon>
        <taxon>Cucujiformia</taxon>
        <taxon>Chrysomeloidea</taxon>
        <taxon>Cerambycidae</taxon>
        <taxon>Lamiinae</taxon>
        <taxon>Lamiini</taxon>
        <taxon>Anoplophora</taxon>
    </lineage>
</organism>
<name>V5GJ86_ANOGL</name>
<accession>V5GJ86</accession>
<evidence type="ECO:0008006" key="2">
    <source>
        <dbReference type="Google" id="ProtNLM"/>
    </source>
</evidence>
<proteinExistence type="predicted"/>
<dbReference type="InterPro" id="IPR044925">
    <property type="entry name" value="His-Me_finger_sf"/>
</dbReference>
<dbReference type="SUPFAM" id="SSF54060">
    <property type="entry name" value="His-Me finger endonucleases"/>
    <property type="match status" value="1"/>
</dbReference>
<dbReference type="PANTHER" id="PTHR31511:SF12">
    <property type="entry name" value="RHO TERMINATION FACTOR N-TERMINAL DOMAIN-CONTAINING PROTEIN"/>
    <property type="match status" value="1"/>
</dbReference>
<sequence length="206" mass="24074">MRVCYCDTKDTIVIIFTQLHLVWNCAKFENFEKQMKVPFVVYADIESILKPIDTCESNPGKSYTCKTFIHEPFSFAYLIKYSFDDSLSKFVFYRGNNASKIFVERLESDLTEIYNNFLKNIVPMTPLSEEEQKDFDNAKICAICEKPFEMWQPKIKDHCHLTGKKRCGATHSVCNLNYKIPNFIPIILHNFSGYDAHLFVRELCSK</sequence>
<dbReference type="PANTHER" id="PTHR31511">
    <property type="entry name" value="PROTEIN CBG23764"/>
    <property type="match status" value="1"/>
</dbReference>
<dbReference type="AlphaFoldDB" id="V5GJ86"/>
<reference evidence="1" key="1">
    <citation type="submission" date="2013-07" db="EMBL/GenBank/DDBJ databases">
        <title>Midgut Transcriptome Profiling of Anoplphora glabripennis, a Lignocellulose Degrading, Wood-Boring Cerambycid.</title>
        <authorList>
            <person name="Scully E.D."/>
            <person name="Hoover K."/>
            <person name="Carlson J.E."/>
            <person name="Tien M."/>
            <person name="Geib S.M."/>
        </authorList>
    </citation>
    <scope>NUCLEOTIDE SEQUENCE</scope>
</reference>
<dbReference type="EMBL" id="GALX01004322">
    <property type="protein sequence ID" value="JAB64144.1"/>
    <property type="molecule type" value="Transcribed_RNA"/>
</dbReference>
<protein>
    <recommendedName>
        <fullName evidence="2">DNA-directed DNA polymerase</fullName>
    </recommendedName>
</protein>